<dbReference type="PROSITE" id="PS50164">
    <property type="entry name" value="GIY_YIG"/>
    <property type="match status" value="1"/>
</dbReference>
<dbReference type="Proteomes" id="UP000515847">
    <property type="component" value="Chromosome"/>
</dbReference>
<dbReference type="CDD" id="cd10456">
    <property type="entry name" value="GIY-YIG_UPF0213"/>
    <property type="match status" value="1"/>
</dbReference>
<evidence type="ECO:0000259" key="2">
    <source>
        <dbReference type="PROSITE" id="PS50164"/>
    </source>
</evidence>
<dbReference type="KEGG" id="tfr:BR63_05505"/>
<dbReference type="Gene3D" id="3.40.1440.10">
    <property type="entry name" value="GIY-YIG endonuclease"/>
    <property type="match status" value="1"/>
</dbReference>
<comment type="similarity">
    <text evidence="1">Belongs to the UPF0213 family.</text>
</comment>
<dbReference type="Pfam" id="PF01541">
    <property type="entry name" value="GIY-YIG"/>
    <property type="match status" value="1"/>
</dbReference>
<reference evidence="3 4" key="1">
    <citation type="journal article" date="2019" name="Front. Microbiol.">
        <title>Thermoanaerosceptrum fracticalcis gen. nov. sp. nov., a Novel Fumarate-Fermenting Microorganism From a Deep Fractured Carbonate Aquifer of the US Great Basin.</title>
        <authorList>
            <person name="Hamilton-Brehm S.D."/>
            <person name="Stewart L.E."/>
            <person name="Zavarin M."/>
            <person name="Caldwell M."/>
            <person name="Lawson P.A."/>
            <person name="Onstott T.C."/>
            <person name="Grzymski J."/>
            <person name="Neveux I."/>
            <person name="Lollar B.S."/>
            <person name="Russell C.E."/>
            <person name="Moser D.P."/>
        </authorList>
    </citation>
    <scope>NUCLEOTIDE SEQUENCE [LARGE SCALE GENOMIC DNA]</scope>
    <source>
        <strain evidence="3 4">DRI-13</strain>
    </source>
</reference>
<dbReference type="PANTHER" id="PTHR34477">
    <property type="entry name" value="UPF0213 PROTEIN YHBQ"/>
    <property type="match status" value="1"/>
</dbReference>
<dbReference type="OrthoDB" id="9807770at2"/>
<dbReference type="InterPro" id="IPR050190">
    <property type="entry name" value="UPF0213_domain"/>
</dbReference>
<dbReference type="RefSeq" id="WP_051966048.1">
    <property type="nucleotide sequence ID" value="NZ_CP045798.1"/>
</dbReference>
<dbReference type="InterPro" id="IPR035901">
    <property type="entry name" value="GIY-YIG_endonuc_sf"/>
</dbReference>
<dbReference type="AlphaFoldDB" id="A0A7G6E160"/>
<feature type="domain" description="GIY-YIG" evidence="2">
    <location>
        <begin position="1"/>
        <end position="77"/>
    </location>
</feature>
<proteinExistence type="inferred from homology"/>
<protein>
    <submittedName>
        <fullName evidence="3">GIY-YIG nuclease family protein</fullName>
    </submittedName>
</protein>
<organism evidence="3 4">
    <name type="scientific">Thermanaerosceptrum fracticalcis</name>
    <dbReference type="NCBI Taxonomy" id="1712410"/>
    <lineage>
        <taxon>Bacteria</taxon>
        <taxon>Bacillati</taxon>
        <taxon>Bacillota</taxon>
        <taxon>Clostridia</taxon>
        <taxon>Eubacteriales</taxon>
        <taxon>Peptococcaceae</taxon>
        <taxon>Thermanaerosceptrum</taxon>
    </lineage>
</organism>
<dbReference type="EMBL" id="CP045798">
    <property type="protein sequence ID" value="QNB45814.1"/>
    <property type="molecule type" value="Genomic_DNA"/>
</dbReference>
<gene>
    <name evidence="3" type="ORF">BR63_05505</name>
</gene>
<evidence type="ECO:0000313" key="4">
    <source>
        <dbReference type="Proteomes" id="UP000515847"/>
    </source>
</evidence>
<name>A0A7G6E160_THEFR</name>
<sequence length="92" mass="10921">MEWTLYLLKCADGSIYTGITKDLERRLRNHQEGKGAKYTRGRHPFSLHFTYKGLTYRQALQLEYIIRRLPHDKKEDLARYGTDYVLGLLTEK</sequence>
<evidence type="ECO:0000256" key="1">
    <source>
        <dbReference type="ARBA" id="ARBA00007435"/>
    </source>
</evidence>
<dbReference type="PANTHER" id="PTHR34477:SF1">
    <property type="entry name" value="UPF0213 PROTEIN YHBQ"/>
    <property type="match status" value="1"/>
</dbReference>
<evidence type="ECO:0000313" key="3">
    <source>
        <dbReference type="EMBL" id="QNB45814.1"/>
    </source>
</evidence>
<dbReference type="SUPFAM" id="SSF82771">
    <property type="entry name" value="GIY-YIG endonuclease"/>
    <property type="match status" value="1"/>
</dbReference>
<keyword evidence="4" id="KW-1185">Reference proteome</keyword>
<dbReference type="InterPro" id="IPR000305">
    <property type="entry name" value="GIY-YIG_endonuc"/>
</dbReference>
<accession>A0A7G6E160</accession>